<dbReference type="PROSITE" id="PS50157">
    <property type="entry name" value="ZINC_FINGER_C2H2_2"/>
    <property type="match status" value="2"/>
</dbReference>
<keyword evidence="9" id="KW-1185">Reference proteome</keyword>
<dbReference type="Pfam" id="PF00226">
    <property type="entry name" value="DnaJ"/>
    <property type="match status" value="1"/>
</dbReference>
<dbReference type="Pfam" id="PF21884">
    <property type="entry name" value="ZUO1-like_ZHD"/>
    <property type="match status" value="1"/>
</dbReference>
<dbReference type="InterPro" id="IPR051964">
    <property type="entry name" value="Chaperone_stress_response"/>
</dbReference>
<dbReference type="OrthoDB" id="5894at2759"/>
<dbReference type="Gene3D" id="3.30.160.60">
    <property type="entry name" value="Classic Zinc Finger"/>
    <property type="match status" value="1"/>
</dbReference>
<dbReference type="AlphaFoldDB" id="A0A5N7B146"/>
<evidence type="ECO:0000256" key="2">
    <source>
        <dbReference type="ARBA" id="ARBA00022771"/>
    </source>
</evidence>
<dbReference type="PROSITE" id="PS50076">
    <property type="entry name" value="DNAJ_2"/>
    <property type="match status" value="1"/>
</dbReference>
<feature type="domain" description="J" evidence="6">
    <location>
        <begin position="25"/>
        <end position="91"/>
    </location>
</feature>
<evidence type="ECO:0000256" key="1">
    <source>
        <dbReference type="ARBA" id="ARBA00022723"/>
    </source>
</evidence>
<dbReference type="SMART" id="SM00355">
    <property type="entry name" value="ZnF_C2H2"/>
    <property type="match status" value="2"/>
</dbReference>
<dbReference type="GO" id="GO:0005737">
    <property type="term" value="C:cytoplasm"/>
    <property type="evidence" value="ECO:0007669"/>
    <property type="project" value="TreeGrafter"/>
</dbReference>
<dbReference type="Pfam" id="PF12171">
    <property type="entry name" value="zf-C2H2_jaz"/>
    <property type="match status" value="1"/>
</dbReference>
<feature type="domain" description="C2H2-type" evidence="7">
    <location>
        <begin position="312"/>
        <end position="336"/>
    </location>
</feature>
<evidence type="ECO:0000256" key="3">
    <source>
        <dbReference type="ARBA" id="ARBA00022833"/>
    </source>
</evidence>
<dbReference type="InterPro" id="IPR054076">
    <property type="entry name" value="ZUO1-like_ZHD"/>
</dbReference>
<feature type="region of interest" description="Disordered" evidence="5">
    <location>
        <begin position="1"/>
        <end position="20"/>
    </location>
</feature>
<dbReference type="PANTHER" id="PTHR44029:SF1">
    <property type="entry name" value="DNAJ HOMOLOG SUBFAMILY C MEMBER 21"/>
    <property type="match status" value="1"/>
</dbReference>
<dbReference type="InterPro" id="IPR036236">
    <property type="entry name" value="Znf_C2H2_sf"/>
</dbReference>
<dbReference type="GO" id="GO:0008270">
    <property type="term" value="F:zinc ion binding"/>
    <property type="evidence" value="ECO:0007669"/>
    <property type="project" value="UniProtKB-KW"/>
</dbReference>
<accession>A0A5N7B146</accession>
<keyword evidence="2 4" id="KW-0863">Zinc-finger</keyword>
<keyword evidence="3" id="KW-0862">Zinc</keyword>
<evidence type="ECO:0000313" key="9">
    <source>
        <dbReference type="Proteomes" id="UP000326198"/>
    </source>
</evidence>
<organism evidence="8 9">
    <name type="scientific">Aspergillus bertholletiae</name>
    <dbReference type="NCBI Taxonomy" id="1226010"/>
    <lineage>
        <taxon>Eukaryota</taxon>
        <taxon>Fungi</taxon>
        <taxon>Dikarya</taxon>
        <taxon>Ascomycota</taxon>
        <taxon>Pezizomycotina</taxon>
        <taxon>Eurotiomycetes</taxon>
        <taxon>Eurotiomycetidae</taxon>
        <taxon>Eurotiales</taxon>
        <taxon>Aspergillaceae</taxon>
        <taxon>Aspergillus</taxon>
        <taxon>Aspergillus subgen. Circumdati</taxon>
    </lineage>
</organism>
<keyword evidence="1" id="KW-0479">Metal-binding</keyword>
<proteinExistence type="predicted"/>
<dbReference type="PROSITE" id="PS00028">
    <property type="entry name" value="ZINC_FINGER_C2H2_1"/>
    <property type="match status" value="2"/>
</dbReference>
<feature type="region of interest" description="Disordered" evidence="5">
    <location>
        <begin position="356"/>
        <end position="381"/>
    </location>
</feature>
<dbReference type="Gene3D" id="1.10.287.110">
    <property type="entry name" value="DnaJ domain"/>
    <property type="match status" value="1"/>
</dbReference>
<dbReference type="InterPro" id="IPR018253">
    <property type="entry name" value="DnaJ_domain_CS"/>
</dbReference>
<gene>
    <name evidence="8" type="ORF">BDV26DRAFT_268156</name>
</gene>
<evidence type="ECO:0000259" key="7">
    <source>
        <dbReference type="PROSITE" id="PS50157"/>
    </source>
</evidence>
<dbReference type="InterPro" id="IPR001623">
    <property type="entry name" value="DnaJ_domain"/>
</dbReference>
<evidence type="ECO:0000256" key="5">
    <source>
        <dbReference type="SAM" id="MobiDB-lite"/>
    </source>
</evidence>
<dbReference type="SUPFAM" id="SSF46565">
    <property type="entry name" value="Chaperone J-domain"/>
    <property type="match status" value="1"/>
</dbReference>
<reference evidence="8 9" key="1">
    <citation type="submission" date="2019-04" db="EMBL/GenBank/DDBJ databases">
        <title>Friends and foes A comparative genomics studyof 23 Aspergillus species from section Flavi.</title>
        <authorList>
            <consortium name="DOE Joint Genome Institute"/>
            <person name="Kjaerbolling I."/>
            <person name="Vesth T."/>
            <person name="Frisvad J.C."/>
            <person name="Nybo J.L."/>
            <person name="Theobald S."/>
            <person name="Kildgaard S."/>
            <person name="Isbrandt T."/>
            <person name="Kuo A."/>
            <person name="Sato A."/>
            <person name="Lyhne E.K."/>
            <person name="Kogle M.E."/>
            <person name="Wiebenga A."/>
            <person name="Kun R.S."/>
            <person name="Lubbers R.J."/>
            <person name="Makela M.R."/>
            <person name="Barry K."/>
            <person name="Chovatia M."/>
            <person name="Clum A."/>
            <person name="Daum C."/>
            <person name="Haridas S."/>
            <person name="He G."/>
            <person name="LaButti K."/>
            <person name="Lipzen A."/>
            <person name="Mondo S."/>
            <person name="Riley R."/>
            <person name="Salamov A."/>
            <person name="Simmons B.A."/>
            <person name="Magnuson J.K."/>
            <person name="Henrissat B."/>
            <person name="Mortensen U.H."/>
            <person name="Larsen T.O."/>
            <person name="Devries R.P."/>
            <person name="Grigoriev I.V."/>
            <person name="Machida M."/>
            <person name="Baker S.E."/>
            <person name="Andersen M.R."/>
        </authorList>
    </citation>
    <scope>NUCLEOTIDE SEQUENCE [LARGE SCALE GENOMIC DNA]</scope>
    <source>
        <strain evidence="8 9">IBT 29228</strain>
    </source>
</reference>
<dbReference type="InterPro" id="IPR003604">
    <property type="entry name" value="Matrin/U1-like-C_Znf_C2H2"/>
</dbReference>
<dbReference type="PRINTS" id="PR00625">
    <property type="entry name" value="JDOMAIN"/>
</dbReference>
<dbReference type="SMART" id="SM00271">
    <property type="entry name" value="DnaJ"/>
    <property type="match status" value="1"/>
</dbReference>
<dbReference type="PROSITE" id="PS00636">
    <property type="entry name" value="DNAJ_1"/>
    <property type="match status" value="1"/>
</dbReference>
<evidence type="ECO:0000256" key="4">
    <source>
        <dbReference type="PROSITE-ProRule" id="PRU00042"/>
    </source>
</evidence>
<dbReference type="PANTHER" id="PTHR44029">
    <property type="entry name" value="DNAJ HOMOLOG SUBFAMILY C MEMBER 21"/>
    <property type="match status" value="1"/>
</dbReference>
<sequence>MGQTHSSNSHEGAGSNPVKSEGKVDYYELLQVERNASSEEIKKAYRRRALELHPDRNYGNAEAATRLFAEIQSAYEVLSDVQERAWYDSHRGVFLGEDDKPEGADYSYDMRMTTSDDILKLFSKFSPRMDFTDASTGFYGALRETFARLALEETMACRWENVACVKYPTFGNCNADPEEVVRPFYVAWSNFSTKKSFAWKDVYRYSEAPDRRVRRLMEKENKRLREDAIREFNEAIRSLVAFVKKRDPRYKPNTQSESQRQEVLRQSAAAQAARSRAANQAKLRDHVMQDWAKTESLGEEFSDTSDDEIEYFECVACHKTFKSHNQFETHERSKKHIKAVKQLRWEMRVQNEELGLKGNVSSHEEPQGAYSTPNRSQDDPVRIMSSPIQQTQDSETENNIRTDKYTFSDTRLDVEPDECSSAHTEHHEDSIPDLSEADYVPRKCSEQWLSSQATLTPQTGDMEPMNNLSNEFSATEIGGSQTFTPKVGKAKQRRAKKAQRAMNQLQDIKCATCSATFPSRSQLFIHIHEFGHAQPSPMANAQKGKQ</sequence>
<feature type="domain" description="C2H2-type" evidence="7">
    <location>
        <begin position="508"/>
        <end position="537"/>
    </location>
</feature>
<protein>
    <submittedName>
        <fullName evidence="8">DnaJ domain-containing protein</fullName>
    </submittedName>
</protein>
<dbReference type="CDD" id="cd06257">
    <property type="entry name" value="DnaJ"/>
    <property type="match status" value="1"/>
</dbReference>
<dbReference type="Proteomes" id="UP000326198">
    <property type="component" value="Unassembled WGS sequence"/>
</dbReference>
<evidence type="ECO:0000313" key="8">
    <source>
        <dbReference type="EMBL" id="KAE8375336.1"/>
    </source>
</evidence>
<dbReference type="GO" id="GO:0003676">
    <property type="term" value="F:nucleic acid binding"/>
    <property type="evidence" value="ECO:0007669"/>
    <property type="project" value="InterPro"/>
</dbReference>
<evidence type="ECO:0000259" key="6">
    <source>
        <dbReference type="PROSITE" id="PS50076"/>
    </source>
</evidence>
<dbReference type="InterPro" id="IPR022755">
    <property type="entry name" value="Znf_C2H2_jaz"/>
</dbReference>
<name>A0A5N7B146_9EURO</name>
<dbReference type="SMART" id="SM00451">
    <property type="entry name" value="ZnF_U1"/>
    <property type="match status" value="1"/>
</dbReference>
<feature type="compositionally biased region" description="Polar residues" evidence="5">
    <location>
        <begin position="1"/>
        <end position="10"/>
    </location>
</feature>
<dbReference type="InterPro" id="IPR036869">
    <property type="entry name" value="J_dom_sf"/>
</dbReference>
<dbReference type="EMBL" id="ML736263">
    <property type="protein sequence ID" value="KAE8375336.1"/>
    <property type="molecule type" value="Genomic_DNA"/>
</dbReference>
<dbReference type="InterPro" id="IPR013087">
    <property type="entry name" value="Znf_C2H2_type"/>
</dbReference>
<dbReference type="SUPFAM" id="SSF57667">
    <property type="entry name" value="beta-beta-alpha zinc fingers"/>
    <property type="match status" value="1"/>
</dbReference>